<protein>
    <recommendedName>
        <fullName evidence="3">Solute-binding protein family 3/N-terminal domain-containing protein</fullName>
    </recommendedName>
</protein>
<gene>
    <name evidence="1" type="ORF">RJ41_15025</name>
</gene>
<dbReference type="OrthoDB" id="5416480at2"/>
<organism evidence="1 2">
    <name type="scientific">Alteromonas marina</name>
    <dbReference type="NCBI Taxonomy" id="203795"/>
    <lineage>
        <taxon>Bacteria</taxon>
        <taxon>Pseudomonadati</taxon>
        <taxon>Pseudomonadota</taxon>
        <taxon>Gammaproteobacteria</taxon>
        <taxon>Alteromonadales</taxon>
        <taxon>Alteromonadaceae</taxon>
        <taxon>Alteromonas/Salinimonas group</taxon>
        <taxon>Alteromonas</taxon>
    </lineage>
</organism>
<name>A0A0B3Y160_9ALTE</name>
<evidence type="ECO:0000313" key="1">
    <source>
        <dbReference type="EMBL" id="KHT46374.1"/>
    </source>
</evidence>
<dbReference type="SUPFAM" id="SSF53850">
    <property type="entry name" value="Periplasmic binding protein-like II"/>
    <property type="match status" value="1"/>
</dbReference>
<evidence type="ECO:0008006" key="3">
    <source>
        <dbReference type="Google" id="ProtNLM"/>
    </source>
</evidence>
<comment type="caution">
    <text evidence="1">The sequence shown here is derived from an EMBL/GenBank/DDBJ whole genome shotgun (WGS) entry which is preliminary data.</text>
</comment>
<dbReference type="Proteomes" id="UP000031197">
    <property type="component" value="Unassembled WGS sequence"/>
</dbReference>
<dbReference type="RefSeq" id="WP_039222541.1">
    <property type="nucleotide sequence ID" value="NZ_JWLW01000056.1"/>
</dbReference>
<accession>A0A0B3Y160</accession>
<proteinExistence type="predicted"/>
<evidence type="ECO:0000313" key="2">
    <source>
        <dbReference type="Proteomes" id="UP000031197"/>
    </source>
</evidence>
<keyword evidence="2" id="KW-1185">Reference proteome</keyword>
<sequence length="263" mass="29905">MVRCIGLFIGCLFSLNIYADKYVIGAQNLAYFPHYDFASSTDKGVAWSILEAFSEASGHEFVYLSLPIRRLQLELVKGNVDFVYPDNRGWYNSITTSSDKYFSLPLTNAVTGTIVKRENVGKGIEKIKHLAMPLGFTPVNWQQRIDNKHTKITWVTSIQQGFDLLNQERVDGLDLEYFVSQSSTPLSYEKGAFTLDLTLPHNEIPFSLSTLYHKDIISELNNFIASNPELINSIKAKYGITSFEKLSQQLLKEQDLQAEEVWK</sequence>
<reference evidence="1 2" key="1">
    <citation type="submission" date="2014-12" db="EMBL/GenBank/DDBJ databases">
        <title>Genome sequencing of Alteromonas marina AD001.</title>
        <authorList>
            <person name="Adrian T.G.S."/>
            <person name="Chan K.G."/>
        </authorList>
    </citation>
    <scope>NUCLEOTIDE SEQUENCE [LARGE SCALE GENOMIC DNA]</scope>
    <source>
        <strain evidence="1 2">AD001</strain>
    </source>
</reference>
<dbReference type="AlphaFoldDB" id="A0A0B3Y160"/>
<dbReference type="EMBL" id="JWLW01000056">
    <property type="protein sequence ID" value="KHT46374.1"/>
    <property type="molecule type" value="Genomic_DNA"/>
</dbReference>